<dbReference type="InterPro" id="IPR029058">
    <property type="entry name" value="AB_hydrolase_fold"/>
</dbReference>
<dbReference type="GO" id="GO:0016787">
    <property type="term" value="F:hydrolase activity"/>
    <property type="evidence" value="ECO:0007669"/>
    <property type="project" value="UniProtKB-KW"/>
</dbReference>
<evidence type="ECO:0000313" key="2">
    <source>
        <dbReference type="EMBL" id="MPY30190.1"/>
    </source>
</evidence>
<keyword evidence="3" id="KW-1185">Reference proteome</keyword>
<dbReference type="Pfam" id="PF12697">
    <property type="entry name" value="Abhydrolase_6"/>
    <property type="match status" value="1"/>
</dbReference>
<dbReference type="Gene3D" id="3.40.50.1820">
    <property type="entry name" value="alpha/beta hydrolase"/>
    <property type="match status" value="1"/>
</dbReference>
<name>A0A5N8V4F3_9ACTN</name>
<proteinExistence type="predicted"/>
<dbReference type="InterPro" id="IPR052897">
    <property type="entry name" value="Sec-Metab_Biosynth_Hydrolase"/>
</dbReference>
<comment type="caution">
    <text evidence="2">The sequence shown here is derived from an EMBL/GenBank/DDBJ whole genome shotgun (WGS) entry which is preliminary data.</text>
</comment>
<dbReference type="OrthoDB" id="9773549at2"/>
<protein>
    <submittedName>
        <fullName evidence="2">Alpha/beta hydrolase</fullName>
    </submittedName>
</protein>
<dbReference type="RefSeq" id="WP_152884531.1">
    <property type="nucleotide sequence ID" value="NZ_VJZD01000004.1"/>
</dbReference>
<dbReference type="PANTHER" id="PTHR37017">
    <property type="entry name" value="AB HYDROLASE-1 DOMAIN-CONTAINING PROTEIN-RELATED"/>
    <property type="match status" value="1"/>
</dbReference>
<dbReference type="SUPFAM" id="SSF53474">
    <property type="entry name" value="alpha/beta-Hydrolases"/>
    <property type="match status" value="1"/>
</dbReference>
<dbReference type="Proteomes" id="UP000325849">
    <property type="component" value="Unassembled WGS sequence"/>
</dbReference>
<dbReference type="PANTHER" id="PTHR37017:SF11">
    <property type="entry name" value="ESTERASE_LIPASE_THIOESTERASE DOMAIN-CONTAINING PROTEIN"/>
    <property type="match status" value="1"/>
</dbReference>
<gene>
    <name evidence="2" type="ORF">FNH09_02330</name>
</gene>
<organism evidence="2 3">
    <name type="scientific">Streptomyces adustus</name>
    <dbReference type="NCBI Taxonomy" id="1609272"/>
    <lineage>
        <taxon>Bacteria</taxon>
        <taxon>Bacillati</taxon>
        <taxon>Actinomycetota</taxon>
        <taxon>Actinomycetes</taxon>
        <taxon>Kitasatosporales</taxon>
        <taxon>Streptomycetaceae</taxon>
        <taxon>Streptomyces</taxon>
    </lineage>
</organism>
<accession>A0A5N8V4F3</accession>
<reference evidence="2 3" key="1">
    <citation type="submission" date="2019-07" db="EMBL/GenBank/DDBJ databases">
        <title>New species of Amycolatopsis and Streptomyces.</title>
        <authorList>
            <person name="Duangmal K."/>
            <person name="Teo W.F.A."/>
            <person name="Lipun K."/>
        </authorList>
    </citation>
    <scope>NUCLEOTIDE SEQUENCE [LARGE SCALE GENOMIC DNA]</scope>
    <source>
        <strain evidence="2 3">NBRC 109810</strain>
    </source>
</reference>
<evidence type="ECO:0000259" key="1">
    <source>
        <dbReference type="Pfam" id="PF12697"/>
    </source>
</evidence>
<dbReference type="EMBL" id="VJZD01000004">
    <property type="protein sequence ID" value="MPY30190.1"/>
    <property type="molecule type" value="Genomic_DNA"/>
</dbReference>
<dbReference type="InterPro" id="IPR000073">
    <property type="entry name" value="AB_hydrolase_1"/>
</dbReference>
<feature type="domain" description="AB hydrolase-1" evidence="1">
    <location>
        <begin position="11"/>
        <end position="222"/>
    </location>
</feature>
<evidence type="ECO:0000313" key="3">
    <source>
        <dbReference type="Proteomes" id="UP000325849"/>
    </source>
</evidence>
<sequence>MSADKYSQPTILLVHGAWHGAWCWDKLVPELKARGWDVATVDLPSASAEAEQTAGMYDDARVIREKLAAIPGPVAVVAHSYGGIPATEAAAGADNVSRLIYLAAFQLEEGDSLANQSGGALPVGDTGTLPPNPEHREYFYNGVTDEDAAWAAERLVPQSIKSFSEPLTATSWKNVESSYIACELDNALPLAFQQGMAARSGKTYQLPSGHSAFLSMPDELAETIALAILD</sequence>
<dbReference type="AlphaFoldDB" id="A0A5N8V4F3"/>
<keyword evidence="2" id="KW-0378">Hydrolase</keyword>